<dbReference type="PROSITE" id="PS51873">
    <property type="entry name" value="TRIAD"/>
    <property type="match status" value="1"/>
</dbReference>
<keyword evidence="7" id="KW-0833">Ubl conjugation pathway</keyword>
<feature type="compositionally biased region" description="Basic and acidic residues" evidence="9">
    <location>
        <begin position="287"/>
        <end position="305"/>
    </location>
</feature>
<feature type="region of interest" description="Disordered" evidence="9">
    <location>
        <begin position="287"/>
        <end position="311"/>
    </location>
</feature>
<gene>
    <name evidence="11" type="ORF">JMJ35_002353</name>
</gene>
<comment type="catalytic activity">
    <reaction evidence="1">
        <text>[E2 ubiquitin-conjugating enzyme]-S-ubiquitinyl-L-cysteine + [acceptor protein]-L-lysine = [E2 ubiquitin-conjugating enzyme]-L-cysteine + [acceptor protein]-N(6)-ubiquitinyl-L-lysine.</text>
        <dbReference type="EC" id="2.3.2.31"/>
    </reaction>
</comment>
<sequence length="813" mass="92397">MEEPETKRALLDSIETRRRELVLSEERRFSALKKGKSPKTQQDSEREDELAKALKDLADNYKYISESGSTEQRRKISRLQPNVRSSVLSHHDAGAARLFAAQSRNTPSLSVDQQPIVEEPLWNPFTSSYVYRETGFEPGPSNSKYQTLPEDIEEVEVEGYRGFEAAPRDPASPQKTPESYPRSWIQSESKDLPNPNPVHTNQDGSTAAPSADSRPAWLPLSIFKWSMFKKKKEPLVGERQAYLQSVKLGSAASRFQSDQGEFGGGLRASGASAARLEKRNSLLRNSILDDRNKSHGGSQEKDFYARHPSNPWSSQAIANRQAENADRAKAITSPRLRASQPSGTQDIGNGAAAGYAKSECSMLNTGNDYLRFGEHKARLEASYPDASLLELLSKQERQDREMAEQLVRDEELAASLQDLENQARARNEASLMLAIQLADGLVQDHDTFIRQQTESVEMAHISQRENDLRELQLQADREVALRLQNESSTMGSDNGLGNRPRGWRNKRGSEQQQTSPKETLRQSSMSSDNGPWYEDGWVDNNGWFDNAQRSSSTRQETSMKDRNERQSQQWNQPFEDRAYAQQLQQEFYQQEQWLIEAQQLQDTFAAEDRQMQAKIEEEQAEIKRQEQEDCLICTEAYDKADMLRPCQHWYCRPCLSGIAGFRNALNSKKPYQCCKNNISVDLVGRELGARFIQRYKDFELERSTSNALYCSNSGCSEFIRPADIHGDNGTCKQCRKLTCRHCRSKAHPGKLCTQDKETEKVKELATKQGWQRCPNCQHLIERALGCLHMTCKCGTEFCYNCGDRKCQGKCKRK</sequence>
<dbReference type="Gene3D" id="1.20.120.1750">
    <property type="match status" value="1"/>
</dbReference>
<evidence type="ECO:0000256" key="6">
    <source>
        <dbReference type="ARBA" id="ARBA00022771"/>
    </source>
</evidence>
<evidence type="ECO:0000256" key="8">
    <source>
        <dbReference type="ARBA" id="ARBA00022833"/>
    </source>
</evidence>
<evidence type="ECO:0000256" key="3">
    <source>
        <dbReference type="ARBA" id="ARBA00022679"/>
    </source>
</evidence>
<evidence type="ECO:0000256" key="7">
    <source>
        <dbReference type="ARBA" id="ARBA00022786"/>
    </source>
</evidence>
<evidence type="ECO:0000256" key="2">
    <source>
        <dbReference type="ARBA" id="ARBA00012251"/>
    </source>
</evidence>
<keyword evidence="6" id="KW-0863">Zinc-finger</keyword>
<evidence type="ECO:0000256" key="9">
    <source>
        <dbReference type="SAM" id="MobiDB-lite"/>
    </source>
</evidence>
<dbReference type="InterPro" id="IPR031127">
    <property type="entry name" value="E3_UB_ligase_RBR"/>
</dbReference>
<dbReference type="CDD" id="cd22584">
    <property type="entry name" value="Rcat_RBR_unk"/>
    <property type="match status" value="1"/>
</dbReference>
<protein>
    <recommendedName>
        <fullName evidence="2">RBR-type E3 ubiquitin transferase</fullName>
        <ecNumber evidence="2">2.3.2.31</ecNumber>
    </recommendedName>
</protein>
<evidence type="ECO:0000256" key="4">
    <source>
        <dbReference type="ARBA" id="ARBA00022723"/>
    </source>
</evidence>
<dbReference type="InterPro" id="IPR044066">
    <property type="entry name" value="TRIAD_supradom"/>
</dbReference>
<feature type="domain" description="RING-type" evidence="10">
    <location>
        <begin position="626"/>
        <end position="813"/>
    </location>
</feature>
<dbReference type="SUPFAM" id="SSF57850">
    <property type="entry name" value="RING/U-box"/>
    <property type="match status" value="2"/>
</dbReference>
<proteinExistence type="predicted"/>
<feature type="compositionally biased region" description="Polar residues" evidence="9">
    <location>
        <begin position="510"/>
        <end position="529"/>
    </location>
</feature>
<keyword evidence="5" id="KW-0677">Repeat</keyword>
<dbReference type="AlphaFoldDB" id="A0AA39R772"/>
<feature type="compositionally biased region" description="Polar residues" evidence="9">
    <location>
        <begin position="197"/>
        <end position="208"/>
    </location>
</feature>
<dbReference type="Proteomes" id="UP001166286">
    <property type="component" value="Unassembled WGS sequence"/>
</dbReference>
<dbReference type="GO" id="GO:0008270">
    <property type="term" value="F:zinc ion binding"/>
    <property type="evidence" value="ECO:0007669"/>
    <property type="project" value="UniProtKB-KW"/>
</dbReference>
<name>A0AA39R772_9LECA</name>
<dbReference type="InterPro" id="IPR017907">
    <property type="entry name" value="Znf_RING_CS"/>
</dbReference>
<dbReference type="InterPro" id="IPR013083">
    <property type="entry name" value="Znf_RING/FYVE/PHD"/>
</dbReference>
<feature type="region of interest" description="Disordered" evidence="9">
    <location>
        <begin position="483"/>
        <end position="571"/>
    </location>
</feature>
<organism evidence="11 12">
    <name type="scientific">Cladonia borealis</name>
    <dbReference type="NCBI Taxonomy" id="184061"/>
    <lineage>
        <taxon>Eukaryota</taxon>
        <taxon>Fungi</taxon>
        <taxon>Dikarya</taxon>
        <taxon>Ascomycota</taxon>
        <taxon>Pezizomycotina</taxon>
        <taxon>Lecanoromycetes</taxon>
        <taxon>OSLEUM clade</taxon>
        <taxon>Lecanoromycetidae</taxon>
        <taxon>Lecanorales</taxon>
        <taxon>Lecanorineae</taxon>
        <taxon>Cladoniaceae</taxon>
        <taxon>Cladonia</taxon>
    </lineage>
</organism>
<comment type="caution">
    <text evidence="11">The sequence shown here is derived from an EMBL/GenBank/DDBJ whole genome shotgun (WGS) entry which is preliminary data.</text>
</comment>
<accession>A0AA39R772</accession>
<feature type="region of interest" description="Disordered" evidence="9">
    <location>
        <begin position="30"/>
        <end position="49"/>
    </location>
</feature>
<evidence type="ECO:0000256" key="1">
    <source>
        <dbReference type="ARBA" id="ARBA00001798"/>
    </source>
</evidence>
<evidence type="ECO:0000313" key="12">
    <source>
        <dbReference type="Proteomes" id="UP001166286"/>
    </source>
</evidence>
<evidence type="ECO:0000256" key="5">
    <source>
        <dbReference type="ARBA" id="ARBA00022737"/>
    </source>
</evidence>
<dbReference type="CDD" id="cd20335">
    <property type="entry name" value="BRcat_RBR"/>
    <property type="match status" value="1"/>
</dbReference>
<evidence type="ECO:0000259" key="10">
    <source>
        <dbReference type="PROSITE" id="PS51873"/>
    </source>
</evidence>
<keyword evidence="3" id="KW-0808">Transferase</keyword>
<dbReference type="InterPro" id="IPR002867">
    <property type="entry name" value="IBR_dom"/>
</dbReference>
<feature type="region of interest" description="Disordered" evidence="9">
    <location>
        <begin position="164"/>
        <end position="213"/>
    </location>
</feature>
<dbReference type="PROSITE" id="PS00518">
    <property type="entry name" value="ZF_RING_1"/>
    <property type="match status" value="1"/>
</dbReference>
<dbReference type="PANTHER" id="PTHR11685">
    <property type="entry name" value="RBR FAMILY RING FINGER AND IBR DOMAIN-CONTAINING"/>
    <property type="match status" value="1"/>
</dbReference>
<dbReference type="Gene3D" id="3.30.40.10">
    <property type="entry name" value="Zinc/RING finger domain, C3HC4 (zinc finger)"/>
    <property type="match status" value="1"/>
</dbReference>
<keyword evidence="8" id="KW-0862">Zinc</keyword>
<dbReference type="Pfam" id="PF01485">
    <property type="entry name" value="IBR"/>
    <property type="match status" value="2"/>
</dbReference>
<dbReference type="GO" id="GO:0016567">
    <property type="term" value="P:protein ubiquitination"/>
    <property type="evidence" value="ECO:0007669"/>
    <property type="project" value="InterPro"/>
</dbReference>
<keyword evidence="4" id="KW-0479">Metal-binding</keyword>
<evidence type="ECO:0000313" key="11">
    <source>
        <dbReference type="EMBL" id="KAK0514974.1"/>
    </source>
</evidence>
<dbReference type="EMBL" id="JAFEKC020000004">
    <property type="protein sequence ID" value="KAK0514974.1"/>
    <property type="molecule type" value="Genomic_DNA"/>
</dbReference>
<dbReference type="EC" id="2.3.2.31" evidence="2"/>
<dbReference type="GO" id="GO:0061630">
    <property type="term" value="F:ubiquitin protein ligase activity"/>
    <property type="evidence" value="ECO:0007669"/>
    <property type="project" value="UniProtKB-EC"/>
</dbReference>
<dbReference type="SMART" id="SM00647">
    <property type="entry name" value="IBR"/>
    <property type="match status" value="2"/>
</dbReference>
<keyword evidence="12" id="KW-1185">Reference proteome</keyword>
<reference evidence="11" key="1">
    <citation type="submission" date="2023-03" db="EMBL/GenBank/DDBJ databases">
        <title>Complete genome of Cladonia borealis.</title>
        <authorList>
            <person name="Park H."/>
        </authorList>
    </citation>
    <scope>NUCLEOTIDE SEQUENCE</scope>
    <source>
        <strain evidence="11">ANT050790</strain>
    </source>
</reference>
<feature type="compositionally biased region" description="Polar residues" evidence="9">
    <location>
        <begin position="547"/>
        <end position="556"/>
    </location>
</feature>